<protein>
    <submittedName>
        <fullName evidence="2">FkbM family methyltransferase</fullName>
    </submittedName>
</protein>
<dbReference type="InterPro" id="IPR052514">
    <property type="entry name" value="SAM-dependent_MTase"/>
</dbReference>
<name>A0A345ZTL0_9HYPH</name>
<keyword evidence="2" id="KW-0808">Transferase</keyword>
<dbReference type="Proteomes" id="UP000254889">
    <property type="component" value="Chromosome"/>
</dbReference>
<proteinExistence type="predicted"/>
<keyword evidence="3" id="KW-1185">Reference proteome</keyword>
<dbReference type="PANTHER" id="PTHR34203">
    <property type="entry name" value="METHYLTRANSFERASE, FKBM FAMILY PROTEIN"/>
    <property type="match status" value="1"/>
</dbReference>
<dbReference type="InterPro" id="IPR006342">
    <property type="entry name" value="FkbM_mtfrase"/>
</dbReference>
<dbReference type="InterPro" id="IPR029063">
    <property type="entry name" value="SAM-dependent_MTases_sf"/>
</dbReference>
<reference evidence="2 3" key="1">
    <citation type="submission" date="2018-07" db="EMBL/GenBank/DDBJ databases">
        <authorList>
            <person name="Quirk P.G."/>
            <person name="Krulwich T.A."/>
        </authorList>
    </citation>
    <scope>NUCLEOTIDE SEQUENCE [LARGE SCALE GENOMIC DNA]</scope>
    <source>
        <strain evidence="2 3">CC-BB4</strain>
    </source>
</reference>
<feature type="domain" description="Methyltransferase FkbM" evidence="1">
    <location>
        <begin position="74"/>
        <end position="240"/>
    </location>
</feature>
<accession>A0A345ZTL0</accession>
<dbReference type="SUPFAM" id="SSF53335">
    <property type="entry name" value="S-adenosyl-L-methionine-dependent methyltransferases"/>
    <property type="match status" value="1"/>
</dbReference>
<dbReference type="NCBIfam" id="TIGR01444">
    <property type="entry name" value="fkbM_fam"/>
    <property type="match status" value="1"/>
</dbReference>
<dbReference type="OrthoDB" id="9814604at2"/>
<evidence type="ECO:0000259" key="1">
    <source>
        <dbReference type="Pfam" id="PF05050"/>
    </source>
</evidence>
<evidence type="ECO:0000313" key="2">
    <source>
        <dbReference type="EMBL" id="AXK80257.1"/>
    </source>
</evidence>
<keyword evidence="2" id="KW-0489">Methyltransferase</keyword>
<organism evidence="2 3">
    <name type="scientific">Pseudolabrys taiwanensis</name>
    <dbReference type="NCBI Taxonomy" id="331696"/>
    <lineage>
        <taxon>Bacteria</taxon>
        <taxon>Pseudomonadati</taxon>
        <taxon>Pseudomonadota</taxon>
        <taxon>Alphaproteobacteria</taxon>
        <taxon>Hyphomicrobiales</taxon>
        <taxon>Xanthobacteraceae</taxon>
        <taxon>Pseudolabrys</taxon>
    </lineage>
</organism>
<sequence length="276" mass="29926">MRNVGRKLAFVLASSNHGTMIINRFDYRIQDGIGVGVGHQLLEQACFDPVEVELAVQLLEMRRRFFGDGAVAIDCGANIGVHTVEWATAMTGWGSVVAIEAQERIYYALAGNIAINNAFNAVAMHAAVSSVSGVMSIPEPDYLKASSFGSLELRQRPDNEFIGQPIDYSSGKLVPVQQLALDDMKLPRVDLIKLDIEGMEMEALEGARETIERCHPILLIEQIKTGREALSAWLTARGYQPIDAGINIVAVHESDPTLQHLNAARGAAAQTQSSAA</sequence>
<dbReference type="AlphaFoldDB" id="A0A345ZTL0"/>
<dbReference type="Pfam" id="PF05050">
    <property type="entry name" value="Methyltransf_21"/>
    <property type="match status" value="1"/>
</dbReference>
<gene>
    <name evidence="2" type="ORF">DW352_06830</name>
</gene>
<dbReference type="EMBL" id="CP031417">
    <property type="protein sequence ID" value="AXK80257.1"/>
    <property type="molecule type" value="Genomic_DNA"/>
</dbReference>
<dbReference type="RefSeq" id="WP_115689733.1">
    <property type="nucleotide sequence ID" value="NZ_CP031417.1"/>
</dbReference>
<dbReference type="GO" id="GO:0032259">
    <property type="term" value="P:methylation"/>
    <property type="evidence" value="ECO:0007669"/>
    <property type="project" value="UniProtKB-KW"/>
</dbReference>
<dbReference type="GO" id="GO:0008168">
    <property type="term" value="F:methyltransferase activity"/>
    <property type="evidence" value="ECO:0007669"/>
    <property type="project" value="UniProtKB-KW"/>
</dbReference>
<dbReference type="KEGG" id="ptaw:DW352_06830"/>
<evidence type="ECO:0000313" key="3">
    <source>
        <dbReference type="Proteomes" id="UP000254889"/>
    </source>
</evidence>
<dbReference type="Gene3D" id="3.40.50.150">
    <property type="entry name" value="Vaccinia Virus protein VP39"/>
    <property type="match status" value="1"/>
</dbReference>
<dbReference type="PANTHER" id="PTHR34203:SF15">
    <property type="entry name" value="SLL1173 PROTEIN"/>
    <property type="match status" value="1"/>
</dbReference>